<comment type="caution">
    <text evidence="5">The sequence shown here is derived from an EMBL/GenBank/DDBJ whole genome shotgun (WGS) entry which is preliminary data.</text>
</comment>
<evidence type="ECO:0000259" key="4">
    <source>
        <dbReference type="Pfam" id="PF02826"/>
    </source>
</evidence>
<evidence type="ECO:0000256" key="3">
    <source>
        <dbReference type="ARBA" id="ARBA00023027"/>
    </source>
</evidence>
<dbReference type="EMBL" id="JADBEK010000001">
    <property type="protein sequence ID" value="MBE1592343.1"/>
    <property type="molecule type" value="Genomic_DNA"/>
</dbReference>
<dbReference type="PANTHER" id="PTHR42789">
    <property type="entry name" value="D-ISOMER SPECIFIC 2-HYDROXYACID DEHYDROGENASE FAMILY PROTEIN (AFU_ORTHOLOGUE AFUA_6G10090)"/>
    <property type="match status" value="1"/>
</dbReference>
<dbReference type="PROSITE" id="PS00670">
    <property type="entry name" value="D_2_HYDROXYACID_DH_2"/>
    <property type="match status" value="1"/>
</dbReference>
<dbReference type="InterPro" id="IPR050857">
    <property type="entry name" value="D-2-hydroxyacid_DH"/>
</dbReference>
<dbReference type="InterPro" id="IPR006140">
    <property type="entry name" value="D-isomer_DH_NAD-bd"/>
</dbReference>
<dbReference type="Proteomes" id="UP000633509">
    <property type="component" value="Unassembled WGS sequence"/>
</dbReference>
<dbReference type="SUPFAM" id="SSF51735">
    <property type="entry name" value="NAD(P)-binding Rossmann-fold domains"/>
    <property type="match status" value="1"/>
</dbReference>
<evidence type="ECO:0000313" key="6">
    <source>
        <dbReference type="Proteomes" id="UP000633509"/>
    </source>
</evidence>
<organism evidence="5 6">
    <name type="scientific">Nonomuraea angiospora</name>
    <dbReference type="NCBI Taxonomy" id="46172"/>
    <lineage>
        <taxon>Bacteria</taxon>
        <taxon>Bacillati</taxon>
        <taxon>Actinomycetota</taxon>
        <taxon>Actinomycetes</taxon>
        <taxon>Streptosporangiales</taxon>
        <taxon>Streptosporangiaceae</taxon>
        <taxon>Nonomuraea</taxon>
    </lineage>
</organism>
<feature type="domain" description="D-isomer specific 2-hydroxyacid dehydrogenase NAD-binding" evidence="4">
    <location>
        <begin position="5"/>
        <end position="149"/>
    </location>
</feature>
<dbReference type="PANTHER" id="PTHR42789:SF1">
    <property type="entry name" value="D-ISOMER SPECIFIC 2-HYDROXYACID DEHYDROGENASE FAMILY PROTEIN (AFU_ORTHOLOGUE AFUA_6G10090)"/>
    <property type="match status" value="1"/>
</dbReference>
<proteinExistence type="inferred from homology"/>
<gene>
    <name evidence="5" type="ORF">H4W80_010601</name>
</gene>
<protein>
    <submittedName>
        <fullName evidence="5">Phosphoglycerate dehydrogenase-like enzyme</fullName>
    </submittedName>
</protein>
<keyword evidence="2" id="KW-0560">Oxidoreductase</keyword>
<dbReference type="Pfam" id="PF02826">
    <property type="entry name" value="2-Hacid_dh_C"/>
    <property type="match status" value="1"/>
</dbReference>
<dbReference type="InterPro" id="IPR036291">
    <property type="entry name" value="NAD(P)-bd_dom_sf"/>
</dbReference>
<dbReference type="RefSeq" id="WP_318787480.1">
    <property type="nucleotide sequence ID" value="NZ_JADBEK010000001.1"/>
</dbReference>
<reference evidence="5 6" key="1">
    <citation type="submission" date="2020-10" db="EMBL/GenBank/DDBJ databases">
        <title>Sequencing the genomes of 1000 actinobacteria strains.</title>
        <authorList>
            <person name="Klenk H.-P."/>
        </authorList>
    </citation>
    <scope>NUCLEOTIDE SEQUENCE [LARGE SCALE GENOMIC DNA]</scope>
    <source>
        <strain evidence="5 6">DSM 43173</strain>
    </source>
</reference>
<evidence type="ECO:0000313" key="5">
    <source>
        <dbReference type="EMBL" id="MBE1592343.1"/>
    </source>
</evidence>
<evidence type="ECO:0000256" key="2">
    <source>
        <dbReference type="ARBA" id="ARBA00023002"/>
    </source>
</evidence>
<name>A0ABR9MHG0_9ACTN</name>
<comment type="similarity">
    <text evidence="1">Belongs to the D-isomer specific 2-hydroxyacid dehydrogenase family.</text>
</comment>
<dbReference type="Gene3D" id="3.40.50.720">
    <property type="entry name" value="NAD(P)-binding Rossmann-like Domain"/>
    <property type="match status" value="2"/>
</dbReference>
<accession>A0ABR9MHG0</accession>
<dbReference type="InterPro" id="IPR029753">
    <property type="entry name" value="D-isomer_DH_CS"/>
</dbReference>
<keyword evidence="3" id="KW-0520">NAD</keyword>
<evidence type="ECO:0000256" key="1">
    <source>
        <dbReference type="ARBA" id="ARBA00005854"/>
    </source>
</evidence>
<keyword evidence="6" id="KW-1185">Reference proteome</keyword>
<sequence>MGGGRSSYGRVVGIVGLSHTGRRVAHLLRSFDLTVLASDPYATEADAQALGTALVPLPDLLRRSDIVTLHAPSLPETRNLLNADRLALLPDHATVINTARGSLIDTGALTAECVSGRLSAILDVTDPEPLPVDSPLFGLPNVQLTPHIAGAMGTEVHRLAETALDELERYAKGLPPAYPIHMRGLARIA</sequence>